<dbReference type="EMBL" id="CANTUO010000006">
    <property type="protein sequence ID" value="CAI5760290.1"/>
    <property type="molecule type" value="Genomic_DNA"/>
</dbReference>
<gene>
    <name evidence="1" type="ORF">CANVERA_P4800</name>
</gene>
<accession>A0A9W4TZH9</accession>
<dbReference type="InterPro" id="IPR005624">
    <property type="entry name" value="PduO/GlcC-like"/>
</dbReference>
<dbReference type="Pfam" id="PF03928">
    <property type="entry name" value="HbpS-like"/>
    <property type="match status" value="1"/>
</dbReference>
<proteinExistence type="predicted"/>
<dbReference type="AlphaFoldDB" id="A0A9W4TZH9"/>
<organism evidence="1 2">
    <name type="scientific">Candida verbasci</name>
    <dbReference type="NCBI Taxonomy" id="1227364"/>
    <lineage>
        <taxon>Eukaryota</taxon>
        <taxon>Fungi</taxon>
        <taxon>Dikarya</taxon>
        <taxon>Ascomycota</taxon>
        <taxon>Saccharomycotina</taxon>
        <taxon>Pichiomycetes</taxon>
        <taxon>Debaryomycetaceae</taxon>
        <taxon>Candida/Lodderomyces clade</taxon>
        <taxon>Candida</taxon>
    </lineage>
</organism>
<sequence length="167" mass="19056">MTHEIYSYSLQQIDDLESKLIFDLFTTEIAWDLGNLARSLAQENYPRKSIIIDITLVGGQNLFHSAINSDTSIDNDYWVKRKYNTVFRFHKSSFYIGQKLRQKGKSLEDANFISSIDYATHGGSIPIKIRNFDGIIGALTISGLAQEEDHLLAIQSVKLFKEQSLNY</sequence>
<protein>
    <submittedName>
        <fullName evidence="1">Uncharacterized protein</fullName>
    </submittedName>
</protein>
<dbReference type="GO" id="GO:0072380">
    <property type="term" value="C:TRC complex"/>
    <property type="evidence" value="ECO:0007669"/>
    <property type="project" value="TreeGrafter"/>
</dbReference>
<dbReference type="InterPro" id="IPR010371">
    <property type="entry name" value="YBR137W-like"/>
</dbReference>
<dbReference type="Proteomes" id="UP001152885">
    <property type="component" value="Unassembled WGS sequence"/>
</dbReference>
<dbReference type="PANTHER" id="PTHR28255:SF1">
    <property type="entry name" value="UPF0303 PROTEIN YBR137W"/>
    <property type="match status" value="1"/>
</dbReference>
<evidence type="ECO:0000313" key="1">
    <source>
        <dbReference type="EMBL" id="CAI5760290.1"/>
    </source>
</evidence>
<reference evidence="1" key="1">
    <citation type="submission" date="2022-12" db="EMBL/GenBank/DDBJ databases">
        <authorList>
            <person name="Brejova B."/>
        </authorList>
    </citation>
    <scope>NUCLEOTIDE SEQUENCE</scope>
</reference>
<dbReference type="PANTHER" id="PTHR28255">
    <property type="match status" value="1"/>
</dbReference>
<dbReference type="Gene3D" id="3.30.450.150">
    <property type="entry name" value="Haem-degrading domain"/>
    <property type="match status" value="1"/>
</dbReference>
<dbReference type="OrthoDB" id="2209940at2759"/>
<name>A0A9W4TZH9_9ASCO</name>
<keyword evidence="2" id="KW-1185">Reference proteome</keyword>
<comment type="caution">
    <text evidence="1">The sequence shown here is derived from an EMBL/GenBank/DDBJ whole genome shotgun (WGS) entry which is preliminary data.</text>
</comment>
<dbReference type="SUPFAM" id="SSF143744">
    <property type="entry name" value="GlcG-like"/>
    <property type="match status" value="1"/>
</dbReference>
<dbReference type="NCBIfam" id="NF002696">
    <property type="entry name" value="PRK02487.1-5"/>
    <property type="match status" value="1"/>
</dbReference>
<dbReference type="GO" id="GO:0006620">
    <property type="term" value="P:post-translational protein targeting to endoplasmic reticulum membrane"/>
    <property type="evidence" value="ECO:0007669"/>
    <property type="project" value="TreeGrafter"/>
</dbReference>
<dbReference type="InterPro" id="IPR038084">
    <property type="entry name" value="PduO/GlcC-like_sf"/>
</dbReference>
<evidence type="ECO:0000313" key="2">
    <source>
        <dbReference type="Proteomes" id="UP001152885"/>
    </source>
</evidence>
<dbReference type="PIRSF" id="PIRSF008757">
    <property type="entry name" value="UCP008757"/>
    <property type="match status" value="1"/>
</dbReference>